<comment type="catalytic activity">
    <reaction evidence="1">
        <text>S-ubiquitinyl-[E2 ubiquitin-conjugating enzyme]-L-cysteine + [acceptor protein]-L-lysine = [E2 ubiquitin-conjugating enzyme]-L-cysteine + N(6)-ubiquitinyl-[acceptor protein]-L-lysine.</text>
        <dbReference type="EC" id="2.3.2.27"/>
    </reaction>
</comment>
<evidence type="ECO:0000256" key="7">
    <source>
        <dbReference type="PROSITE-ProRule" id="PRU00175"/>
    </source>
</evidence>
<evidence type="ECO:0000313" key="12">
    <source>
        <dbReference type="Proteomes" id="UP000324897"/>
    </source>
</evidence>
<keyword evidence="5" id="KW-0862">Zinc</keyword>
<keyword evidence="9" id="KW-0472">Membrane</keyword>
<dbReference type="Proteomes" id="UP000324897">
    <property type="component" value="Unassembled WGS sequence"/>
</dbReference>
<dbReference type="SMART" id="SM00184">
    <property type="entry name" value="RING"/>
    <property type="match status" value="1"/>
</dbReference>
<dbReference type="Gramene" id="TVT97231">
    <property type="protein sequence ID" value="TVT97231"/>
    <property type="gene ID" value="EJB05_57539"/>
</dbReference>
<evidence type="ECO:0000259" key="10">
    <source>
        <dbReference type="PROSITE" id="PS50089"/>
    </source>
</evidence>
<accession>A0A5J9SDL6</accession>
<evidence type="ECO:0000256" key="8">
    <source>
        <dbReference type="SAM" id="MobiDB-lite"/>
    </source>
</evidence>
<evidence type="ECO:0000256" key="1">
    <source>
        <dbReference type="ARBA" id="ARBA00000900"/>
    </source>
</evidence>
<evidence type="ECO:0000256" key="4">
    <source>
        <dbReference type="ARBA" id="ARBA00022771"/>
    </source>
</evidence>
<evidence type="ECO:0000256" key="9">
    <source>
        <dbReference type="SAM" id="Phobius"/>
    </source>
</evidence>
<evidence type="ECO:0000256" key="5">
    <source>
        <dbReference type="ARBA" id="ARBA00022833"/>
    </source>
</evidence>
<dbReference type="PANTHER" id="PTHR14155">
    <property type="entry name" value="RING FINGER DOMAIN-CONTAINING"/>
    <property type="match status" value="1"/>
</dbReference>
<comment type="caution">
    <text evidence="11">The sequence shown here is derived from an EMBL/GenBank/DDBJ whole genome shotgun (WGS) entry which is preliminary data.</text>
</comment>
<keyword evidence="9" id="KW-0812">Transmembrane</keyword>
<dbReference type="OrthoDB" id="8062037at2759"/>
<keyword evidence="4 7" id="KW-0863">Zinc-finger</keyword>
<dbReference type="GO" id="GO:0008270">
    <property type="term" value="F:zinc ion binding"/>
    <property type="evidence" value="ECO:0007669"/>
    <property type="project" value="UniProtKB-KW"/>
</dbReference>
<dbReference type="PROSITE" id="PS50089">
    <property type="entry name" value="ZF_RING_2"/>
    <property type="match status" value="1"/>
</dbReference>
<evidence type="ECO:0000256" key="2">
    <source>
        <dbReference type="ARBA" id="ARBA00012483"/>
    </source>
</evidence>
<keyword evidence="9" id="KW-1133">Transmembrane helix</keyword>
<name>A0A5J9SDL6_9POAL</name>
<dbReference type="InterPro" id="IPR001841">
    <property type="entry name" value="Znf_RING"/>
</dbReference>
<dbReference type="PANTHER" id="PTHR14155:SF627">
    <property type="entry name" value="OS06G0192800 PROTEIN"/>
    <property type="match status" value="1"/>
</dbReference>
<dbReference type="EMBL" id="RWGY01001055">
    <property type="protein sequence ID" value="TVT97231.1"/>
    <property type="molecule type" value="Genomic_DNA"/>
</dbReference>
<evidence type="ECO:0000256" key="6">
    <source>
        <dbReference type="ARBA" id="ARBA00024209"/>
    </source>
</evidence>
<evidence type="ECO:0000313" key="11">
    <source>
        <dbReference type="EMBL" id="TVT97231.1"/>
    </source>
</evidence>
<evidence type="ECO:0000256" key="3">
    <source>
        <dbReference type="ARBA" id="ARBA00022723"/>
    </source>
</evidence>
<dbReference type="AlphaFoldDB" id="A0A5J9SDL6"/>
<dbReference type="EC" id="2.3.2.27" evidence="2"/>
<feature type="transmembrane region" description="Helical" evidence="9">
    <location>
        <begin position="41"/>
        <end position="64"/>
    </location>
</feature>
<reference evidence="11 12" key="1">
    <citation type="journal article" date="2019" name="Sci. Rep.">
        <title>A high-quality genome of Eragrostis curvula grass provides insights into Poaceae evolution and supports new strategies to enhance forage quality.</title>
        <authorList>
            <person name="Carballo J."/>
            <person name="Santos B.A.C.M."/>
            <person name="Zappacosta D."/>
            <person name="Garbus I."/>
            <person name="Selva J.P."/>
            <person name="Gallo C.A."/>
            <person name="Diaz A."/>
            <person name="Albertini E."/>
            <person name="Caccamo M."/>
            <person name="Echenique V."/>
        </authorList>
    </citation>
    <scope>NUCLEOTIDE SEQUENCE [LARGE SCALE GENOMIC DNA]</scope>
    <source>
        <strain evidence="12">cv. Victoria</strain>
        <tissue evidence="11">Leaf</tissue>
    </source>
</reference>
<feature type="domain" description="RING-type" evidence="10">
    <location>
        <begin position="144"/>
        <end position="187"/>
    </location>
</feature>
<comment type="similarity">
    <text evidence="6">Belongs to the RING-type zinc finger family. ATL subfamily.</text>
</comment>
<keyword evidence="3" id="KW-0479">Metal-binding</keyword>
<dbReference type="InterPro" id="IPR013083">
    <property type="entry name" value="Znf_RING/FYVE/PHD"/>
</dbReference>
<keyword evidence="12" id="KW-1185">Reference proteome</keyword>
<proteinExistence type="inferred from homology"/>
<dbReference type="Gene3D" id="3.30.40.10">
    <property type="entry name" value="Zinc/RING finger domain, C3HC4 (zinc finger)"/>
    <property type="match status" value="1"/>
</dbReference>
<dbReference type="SUPFAM" id="SSF57850">
    <property type="entry name" value="RING/U-box"/>
    <property type="match status" value="1"/>
</dbReference>
<feature type="region of interest" description="Disordered" evidence="8">
    <location>
        <begin position="1"/>
        <end position="33"/>
    </location>
</feature>
<sequence>MPPVLSLVERREPAMNATSGDGGGGFHRTQQRHGHEGLGTVPIVCIVLACVAVAVGGGVVCFLCKRKKRRRAAREREVAARIAREEIPHGRERQERTGGDPTGIVIEQQAGTGAGGRHDGLSSSEANVLDRSGAIAHSDDNGGCPMCRSAFGIEAGKLPMRLDCGHLFHHRCIRPWVKVNKSCPVCNSNQITFLGLGQEEESSSRDAVRSSFHL</sequence>
<organism evidence="11 12">
    <name type="scientific">Eragrostis curvula</name>
    <name type="common">weeping love grass</name>
    <dbReference type="NCBI Taxonomy" id="38414"/>
    <lineage>
        <taxon>Eukaryota</taxon>
        <taxon>Viridiplantae</taxon>
        <taxon>Streptophyta</taxon>
        <taxon>Embryophyta</taxon>
        <taxon>Tracheophyta</taxon>
        <taxon>Spermatophyta</taxon>
        <taxon>Magnoliopsida</taxon>
        <taxon>Liliopsida</taxon>
        <taxon>Poales</taxon>
        <taxon>Poaceae</taxon>
        <taxon>PACMAD clade</taxon>
        <taxon>Chloridoideae</taxon>
        <taxon>Eragrostideae</taxon>
        <taxon>Eragrostidinae</taxon>
        <taxon>Eragrostis</taxon>
    </lineage>
</organism>
<dbReference type="GO" id="GO:0061630">
    <property type="term" value="F:ubiquitin protein ligase activity"/>
    <property type="evidence" value="ECO:0007669"/>
    <property type="project" value="UniProtKB-EC"/>
</dbReference>
<protein>
    <recommendedName>
        <fullName evidence="2">RING-type E3 ubiquitin transferase</fullName>
        <ecNumber evidence="2">2.3.2.27</ecNumber>
    </recommendedName>
</protein>
<dbReference type="Pfam" id="PF13639">
    <property type="entry name" value="zf-RING_2"/>
    <property type="match status" value="1"/>
</dbReference>
<dbReference type="InterPro" id="IPR053238">
    <property type="entry name" value="RING-H2_zinc_finger"/>
</dbReference>
<gene>
    <name evidence="11" type="ORF">EJB05_57539</name>
</gene>